<dbReference type="InterPro" id="IPR050254">
    <property type="entry name" value="RNA_pol_beta''_euk"/>
</dbReference>
<dbReference type="GO" id="GO:0016779">
    <property type="term" value="F:nucleotidyltransferase activity"/>
    <property type="evidence" value="ECO:0007669"/>
    <property type="project" value="UniProtKB-KW"/>
</dbReference>
<evidence type="ECO:0000256" key="4">
    <source>
        <dbReference type="ARBA" id="ARBA00023163"/>
    </source>
</evidence>
<keyword evidence="3" id="KW-0548">Nucleotidyltransferase</keyword>
<dbReference type="PANTHER" id="PTHR34995">
    <property type="entry name" value="DNA-DIRECTED RNA POLYMERASE SUBUNIT BETA"/>
    <property type="match status" value="1"/>
</dbReference>
<evidence type="ECO:0000256" key="1">
    <source>
        <dbReference type="ARBA" id="ARBA00022478"/>
    </source>
</evidence>
<sequence>RICVRLSISRHSGVLIPPGTGKRNSKESKKLKNWIYVQRITPTKKKYFVLVRPVVTYEIMDGINLATLFPPDLLPERDNVQLRVVNYILYGNGKPTRGISDASIQLVRTCLVLNWDHEKKSSSIEEARASFVEIRTNGLIRDFLRINLKKERSIGFRIDL</sequence>
<protein>
    <recommendedName>
        <fullName evidence="7">RNA polymerase beta subunit</fullName>
    </recommendedName>
</protein>
<dbReference type="Proteomes" id="UP001187471">
    <property type="component" value="Unassembled WGS sequence"/>
</dbReference>
<gene>
    <name evidence="5" type="ORF">RJ640_017729</name>
</gene>
<dbReference type="EMBL" id="JAVXUO010000423">
    <property type="protein sequence ID" value="KAK2992266.1"/>
    <property type="molecule type" value="Genomic_DNA"/>
</dbReference>
<evidence type="ECO:0000256" key="3">
    <source>
        <dbReference type="ARBA" id="ARBA00022695"/>
    </source>
</evidence>
<name>A0AA88US33_9ASTE</name>
<evidence type="ECO:0000313" key="5">
    <source>
        <dbReference type="EMBL" id="KAK2992266.1"/>
    </source>
</evidence>
<organism evidence="5 6">
    <name type="scientific">Escallonia rubra</name>
    <dbReference type="NCBI Taxonomy" id="112253"/>
    <lineage>
        <taxon>Eukaryota</taxon>
        <taxon>Viridiplantae</taxon>
        <taxon>Streptophyta</taxon>
        <taxon>Embryophyta</taxon>
        <taxon>Tracheophyta</taxon>
        <taxon>Spermatophyta</taxon>
        <taxon>Magnoliopsida</taxon>
        <taxon>eudicotyledons</taxon>
        <taxon>Gunneridae</taxon>
        <taxon>Pentapetalae</taxon>
        <taxon>asterids</taxon>
        <taxon>campanulids</taxon>
        <taxon>Escalloniales</taxon>
        <taxon>Escalloniaceae</taxon>
        <taxon>Escallonia</taxon>
    </lineage>
</organism>
<evidence type="ECO:0000256" key="2">
    <source>
        <dbReference type="ARBA" id="ARBA00022679"/>
    </source>
</evidence>
<keyword evidence="1" id="KW-0240">DNA-directed RNA polymerase</keyword>
<reference evidence="5" key="1">
    <citation type="submission" date="2022-12" db="EMBL/GenBank/DDBJ databases">
        <title>Draft genome assemblies for two species of Escallonia (Escalloniales).</title>
        <authorList>
            <person name="Chanderbali A."/>
            <person name="Dervinis C."/>
            <person name="Anghel I."/>
            <person name="Soltis D."/>
            <person name="Soltis P."/>
            <person name="Zapata F."/>
        </authorList>
    </citation>
    <scope>NUCLEOTIDE SEQUENCE</scope>
    <source>
        <strain evidence="5">UCBG92.1500</strain>
        <tissue evidence="5">Leaf</tissue>
    </source>
</reference>
<proteinExistence type="predicted"/>
<keyword evidence="6" id="KW-1185">Reference proteome</keyword>
<evidence type="ECO:0008006" key="7">
    <source>
        <dbReference type="Google" id="ProtNLM"/>
    </source>
</evidence>
<keyword evidence="2" id="KW-0808">Transferase</keyword>
<dbReference type="AlphaFoldDB" id="A0AA88US33"/>
<dbReference type="PANTHER" id="PTHR34995:SF1">
    <property type="entry name" value="DNA-DIRECTED RNA POLYMERASE SUBUNIT BETA"/>
    <property type="match status" value="1"/>
</dbReference>
<keyword evidence="4" id="KW-0804">Transcription</keyword>
<feature type="non-terminal residue" evidence="5">
    <location>
        <position position="1"/>
    </location>
</feature>
<accession>A0AA88US33</accession>
<evidence type="ECO:0000313" key="6">
    <source>
        <dbReference type="Proteomes" id="UP001187471"/>
    </source>
</evidence>
<dbReference type="GO" id="GO:0000428">
    <property type="term" value="C:DNA-directed RNA polymerase complex"/>
    <property type="evidence" value="ECO:0007669"/>
    <property type="project" value="UniProtKB-KW"/>
</dbReference>
<comment type="caution">
    <text evidence="5">The sequence shown here is derived from an EMBL/GenBank/DDBJ whole genome shotgun (WGS) entry which is preliminary data.</text>
</comment>